<evidence type="ECO:0000313" key="3">
    <source>
        <dbReference type="Proteomes" id="UP000320300"/>
    </source>
</evidence>
<dbReference type="OrthoDB" id="9816081at2"/>
<accession>A0A521AE97</accession>
<dbReference type="SMART" id="SM00564">
    <property type="entry name" value="PQQ"/>
    <property type="match status" value="3"/>
</dbReference>
<dbReference type="Gene3D" id="2.130.10.10">
    <property type="entry name" value="YVTN repeat-like/Quinoprotein amine dehydrogenase"/>
    <property type="match status" value="1"/>
</dbReference>
<name>A0A521AE97_9SPHI</name>
<dbReference type="InterPro" id="IPR002372">
    <property type="entry name" value="PQQ_rpt_dom"/>
</dbReference>
<reference evidence="2 3" key="1">
    <citation type="submission" date="2017-05" db="EMBL/GenBank/DDBJ databases">
        <authorList>
            <person name="Varghese N."/>
            <person name="Submissions S."/>
        </authorList>
    </citation>
    <scope>NUCLEOTIDE SEQUENCE [LARGE SCALE GENOMIC DNA]</scope>
    <source>
        <strain evidence="2 3">DSM 19036</strain>
    </source>
</reference>
<dbReference type="Proteomes" id="UP000320300">
    <property type="component" value="Unassembled WGS sequence"/>
</dbReference>
<dbReference type="InterPro" id="IPR018391">
    <property type="entry name" value="PQQ_b-propeller_rpt"/>
</dbReference>
<dbReference type="PANTHER" id="PTHR34512:SF30">
    <property type="entry name" value="OUTER MEMBRANE PROTEIN ASSEMBLY FACTOR BAMB"/>
    <property type="match status" value="1"/>
</dbReference>
<dbReference type="AlphaFoldDB" id="A0A521AE97"/>
<dbReference type="PROSITE" id="PS51257">
    <property type="entry name" value="PROKAR_LIPOPROTEIN"/>
    <property type="match status" value="1"/>
</dbReference>
<evidence type="ECO:0000259" key="1">
    <source>
        <dbReference type="Pfam" id="PF13360"/>
    </source>
</evidence>
<feature type="domain" description="Pyrrolo-quinoline quinone repeat" evidence="1">
    <location>
        <begin position="95"/>
        <end position="204"/>
    </location>
</feature>
<organism evidence="2 3">
    <name type="scientific">Pedobacter westerhofensis</name>
    <dbReference type="NCBI Taxonomy" id="425512"/>
    <lineage>
        <taxon>Bacteria</taxon>
        <taxon>Pseudomonadati</taxon>
        <taxon>Bacteroidota</taxon>
        <taxon>Sphingobacteriia</taxon>
        <taxon>Sphingobacteriales</taxon>
        <taxon>Sphingobacteriaceae</taxon>
        <taxon>Pedobacter</taxon>
    </lineage>
</organism>
<protein>
    <submittedName>
        <fullName evidence="2">PQQ-like domain-containing protein</fullName>
    </submittedName>
</protein>
<proteinExistence type="predicted"/>
<gene>
    <name evidence="2" type="ORF">SAMN06265348_101107</name>
</gene>
<keyword evidence="3" id="KW-1185">Reference proteome</keyword>
<dbReference type="EMBL" id="FXTN01000001">
    <property type="protein sequence ID" value="SMO33134.1"/>
    <property type="molecule type" value="Genomic_DNA"/>
</dbReference>
<dbReference type="RefSeq" id="WP_142526240.1">
    <property type="nucleotide sequence ID" value="NZ_CBCSJO010000002.1"/>
</dbReference>
<dbReference type="SUPFAM" id="SSF50998">
    <property type="entry name" value="Quinoprotein alcohol dehydrogenase-like"/>
    <property type="match status" value="1"/>
</dbReference>
<evidence type="ECO:0000313" key="2">
    <source>
        <dbReference type="EMBL" id="SMO33134.1"/>
    </source>
</evidence>
<dbReference type="InterPro" id="IPR011047">
    <property type="entry name" value="Quinoprotein_ADH-like_sf"/>
</dbReference>
<dbReference type="InterPro" id="IPR015943">
    <property type="entry name" value="WD40/YVTN_repeat-like_dom_sf"/>
</dbReference>
<sequence>MKILYLLLISVSLLLFSCKKGNVKPDPENPVNVVPLPDSVLFVNTVDQSSGATALYVLNAASGKSVTKYTYPADAGTTWTYPVTGNDLLYTLQTNKINAIDLNTGKLVWSDAVKNALTPVLHQQTFFGVKQDNTTSYEAYALDATRQPNDFLWKYKLSAAPAQITYFNESVYVLTDATHLTALDARTGLAKWSIAATSAISLNAIHEGIFIAGNTIYDAATGIAKTTAGTINIPLFYGAGTIVRSELLYATPTVYYIKTGHYQPNTNSGVDFNQDFLSAVDMASGREQRRIKFGEGYVLVPNSNVILQTFNGKLIIGQSHMEPAKFYGTLSTYQYGILPADFSSEVTIFEPQRIGVNSEYTIVGNTMYFFKVFWPASGYVPFAPASPNQFFAVNLLTGKQQWSSDKSFDDSKGWGMGACVYVGGKGFSKYIQ</sequence>
<dbReference type="PANTHER" id="PTHR34512">
    <property type="entry name" value="CELL SURFACE PROTEIN"/>
    <property type="match status" value="1"/>
</dbReference>
<dbReference type="Pfam" id="PF13360">
    <property type="entry name" value="PQQ_2"/>
    <property type="match status" value="1"/>
</dbReference>